<keyword evidence="2" id="KW-1185">Reference proteome</keyword>
<evidence type="ECO:0000313" key="1">
    <source>
        <dbReference type="EMBL" id="EEQ06507.1"/>
    </source>
</evidence>
<sequence length="37" mass="4297">MEHILPQVRVKYISQSIQNEIPKARINIKLNLHTVGD</sequence>
<protein>
    <submittedName>
        <fullName evidence="1">Uncharacterized protein</fullName>
    </submittedName>
</protein>
<reference evidence="1" key="1">
    <citation type="submission" date="2008-12" db="EMBL/GenBank/DDBJ databases">
        <title>Annotation of the Yersinia bercovieri ATCC 43970 genome.</title>
        <authorList>
            <person name="Read T.D."/>
            <person name="Akmal A."/>
            <person name="Bishop-Lilly K."/>
            <person name="Chen P.E."/>
            <person name="Cook C."/>
            <person name="Kiley M.P."/>
            <person name="Lentz S."/>
            <person name="Mateczun A."/>
            <person name="Nagarajan N."/>
            <person name="Nolan N."/>
            <person name="Osborne B.I."/>
            <person name="Pop M."/>
            <person name="Sozhamannan S."/>
            <person name="Stewart A.C."/>
            <person name="Sulakvelidze A."/>
            <person name="Thomason B."/>
            <person name="Willner K."/>
            <person name="Zwick M.E."/>
        </authorList>
    </citation>
    <scope>NUCLEOTIDE SEQUENCE [LARGE SCALE GENOMIC DNA]</scope>
    <source>
        <strain evidence="1">ATCC 43970</strain>
    </source>
</reference>
<evidence type="ECO:0000313" key="2">
    <source>
        <dbReference type="Proteomes" id="UP000010319"/>
    </source>
</evidence>
<comment type="caution">
    <text evidence="1">The sequence shown here is derived from an EMBL/GenBank/DDBJ whole genome shotgun (WGS) entry which is preliminary data.</text>
</comment>
<proteinExistence type="predicted"/>
<organism evidence="1 2">
    <name type="scientific">Yersinia bercovieri ATCC 43970</name>
    <dbReference type="NCBI Taxonomy" id="349968"/>
    <lineage>
        <taxon>Bacteria</taxon>
        <taxon>Pseudomonadati</taxon>
        <taxon>Pseudomonadota</taxon>
        <taxon>Gammaproteobacteria</taxon>
        <taxon>Enterobacterales</taxon>
        <taxon>Yersiniaceae</taxon>
        <taxon>Yersinia</taxon>
    </lineage>
</organism>
<gene>
    <name evidence="1" type="ORF">yberc0001_33970</name>
</gene>
<dbReference type="Proteomes" id="UP000010319">
    <property type="component" value="Unassembled WGS sequence"/>
</dbReference>
<name>A0ABM9XYJ9_YERBE</name>
<accession>A0ABM9XYJ9</accession>
<dbReference type="EMBL" id="AALC02000026">
    <property type="protein sequence ID" value="EEQ06507.1"/>
    <property type="molecule type" value="Genomic_DNA"/>
</dbReference>